<evidence type="ECO:0000256" key="3">
    <source>
        <dbReference type="ARBA" id="ARBA00022729"/>
    </source>
</evidence>
<evidence type="ECO:0000256" key="1">
    <source>
        <dbReference type="ARBA" id="ARBA00003989"/>
    </source>
</evidence>
<organism evidence="4 5">
    <name type="scientific">Flavobacterium turcicum</name>
    <dbReference type="NCBI Taxonomy" id="2764718"/>
    <lineage>
        <taxon>Bacteria</taxon>
        <taxon>Pseudomonadati</taxon>
        <taxon>Bacteroidota</taxon>
        <taxon>Flavobacteriia</taxon>
        <taxon>Flavobacteriales</taxon>
        <taxon>Flavobacteriaceae</taxon>
        <taxon>Flavobacterium</taxon>
    </lineage>
</organism>
<sequence>MLVFFDEKKQIISKDRVVLGEQKKKDEIKIPIDGFELRGVVLNETKTRIGQDFYDRYYYKYNEIGVNAKKIVVISEEFTFARNTKILISIDNSVVYEFLARPDDEYLESVAQESVEGTYHFFKELEKQSKYFIQY</sequence>
<keyword evidence="3" id="KW-0732">Signal</keyword>
<accession>A0ABR7JG50</accession>
<gene>
    <name evidence="4" type="ORF">H8R26_08445</name>
</gene>
<dbReference type="Proteomes" id="UP000621670">
    <property type="component" value="Unassembled WGS sequence"/>
</dbReference>
<dbReference type="InterPro" id="IPR018900">
    <property type="entry name" value="Curli_CsgE"/>
</dbReference>
<reference evidence="4 5" key="1">
    <citation type="submission" date="2020-08" db="EMBL/GenBank/DDBJ databases">
        <title>Description of novel Flavobacterium F-400 isolate.</title>
        <authorList>
            <person name="Saticioglu I."/>
            <person name="Duman M."/>
            <person name="Altun S."/>
        </authorList>
    </citation>
    <scope>NUCLEOTIDE SEQUENCE [LARGE SCALE GENOMIC DNA]</scope>
    <source>
        <strain evidence="4 5">F-400</strain>
    </source>
</reference>
<evidence type="ECO:0000313" key="4">
    <source>
        <dbReference type="EMBL" id="MBC5863449.1"/>
    </source>
</evidence>
<evidence type="ECO:0000256" key="2">
    <source>
        <dbReference type="ARBA" id="ARBA00014024"/>
    </source>
</evidence>
<keyword evidence="5" id="KW-1185">Reference proteome</keyword>
<protein>
    <recommendedName>
        <fullName evidence="2">Curli production assembly/transport component CsgE</fullName>
    </recommendedName>
</protein>
<dbReference type="EMBL" id="JACRUM010000004">
    <property type="protein sequence ID" value="MBC5863449.1"/>
    <property type="molecule type" value="Genomic_DNA"/>
</dbReference>
<proteinExistence type="predicted"/>
<comment type="caution">
    <text evidence="4">The sequence shown here is derived from an EMBL/GenBank/DDBJ whole genome shotgun (WGS) entry which is preliminary data.</text>
</comment>
<comment type="function">
    <text evidence="1">May be involved in the biogenesis of curli organelles.</text>
</comment>
<name>A0ABR7JG50_9FLAO</name>
<evidence type="ECO:0000313" key="5">
    <source>
        <dbReference type="Proteomes" id="UP000621670"/>
    </source>
</evidence>
<dbReference type="Pfam" id="PF10627">
    <property type="entry name" value="CsgE"/>
    <property type="match status" value="1"/>
</dbReference>